<dbReference type="InterPro" id="IPR036412">
    <property type="entry name" value="HAD-like_sf"/>
</dbReference>
<evidence type="ECO:0000313" key="1">
    <source>
        <dbReference type="EMBL" id="SCL14894.1"/>
    </source>
</evidence>
<dbReference type="Pfam" id="PF08282">
    <property type="entry name" value="Hydrolase_3"/>
    <property type="match status" value="1"/>
</dbReference>
<keyword evidence="2" id="KW-1185">Reference proteome</keyword>
<dbReference type="PANTHER" id="PTHR10000:SF8">
    <property type="entry name" value="HAD SUPERFAMILY HYDROLASE-LIKE, TYPE 3"/>
    <property type="match status" value="1"/>
</dbReference>
<gene>
    <name evidence="1" type="ORF">GA0070616_0572</name>
</gene>
<dbReference type="Gene3D" id="3.40.50.1000">
    <property type="entry name" value="HAD superfamily/HAD-like"/>
    <property type="match status" value="1"/>
</dbReference>
<dbReference type="PANTHER" id="PTHR10000">
    <property type="entry name" value="PHOSPHOSERINE PHOSPHATASE"/>
    <property type="match status" value="1"/>
</dbReference>
<dbReference type="GO" id="GO:0000287">
    <property type="term" value="F:magnesium ion binding"/>
    <property type="evidence" value="ECO:0007669"/>
    <property type="project" value="TreeGrafter"/>
</dbReference>
<dbReference type="InterPro" id="IPR006379">
    <property type="entry name" value="HAD-SF_hydro_IIB"/>
</dbReference>
<name>A0A1C6RCK7_9ACTN</name>
<accession>A0A1C6RCK7</accession>
<dbReference type="EMBL" id="FMHT01000003">
    <property type="protein sequence ID" value="SCL14894.1"/>
    <property type="molecule type" value="Genomic_DNA"/>
</dbReference>
<dbReference type="AlphaFoldDB" id="A0A1C6RCK7"/>
<proteinExistence type="predicted"/>
<evidence type="ECO:0008006" key="3">
    <source>
        <dbReference type="Google" id="ProtNLM"/>
    </source>
</evidence>
<dbReference type="GO" id="GO:0005829">
    <property type="term" value="C:cytosol"/>
    <property type="evidence" value="ECO:0007669"/>
    <property type="project" value="TreeGrafter"/>
</dbReference>
<dbReference type="RefSeq" id="WP_091075695.1">
    <property type="nucleotide sequence ID" value="NZ_FMHT01000003.1"/>
</dbReference>
<dbReference type="Gene3D" id="3.30.1240.10">
    <property type="match status" value="1"/>
</dbReference>
<sequence>MAGRRLLCVDLDGTLLDPAGTVAPGVAAALRQACAAGLAVAVLTARPARDVPAAVRAAIPATTCWGYSNGALVQLPGEAPVRLAGLAPDLVGDLVRDLSAHCPSWTYALDLAEATVLRDPFPPEAAVHWNDVRRVTAFTGRETASKILVRTGERAGPAEVARVQRVLGDRAEVTASGGRYVEVNPPHAGKAAAMCRLARTLGATFVAAAGDGLNDIPMLAAADVSAAPANAEPAVRAAAAHLLPGNDEDAVAAFVTLLLGAGAAVD</sequence>
<reference evidence="1 2" key="1">
    <citation type="submission" date="2016-06" db="EMBL/GenBank/DDBJ databases">
        <authorList>
            <person name="Kjaerup R.B."/>
            <person name="Dalgaard T.S."/>
            <person name="Juul-Madsen H.R."/>
        </authorList>
    </citation>
    <scope>NUCLEOTIDE SEQUENCE [LARGE SCALE GENOMIC DNA]</scope>
    <source>
        <strain evidence="1 2">DSM 43818</strain>
    </source>
</reference>
<dbReference type="SUPFAM" id="SSF56784">
    <property type="entry name" value="HAD-like"/>
    <property type="match status" value="1"/>
</dbReference>
<evidence type="ECO:0000313" key="2">
    <source>
        <dbReference type="Proteomes" id="UP000199699"/>
    </source>
</evidence>
<dbReference type="OrthoDB" id="3180855at2"/>
<dbReference type="STRING" id="145857.GA0070616_0572"/>
<protein>
    <recommendedName>
        <fullName evidence="3">Hydroxymethylpyrimidine pyrophosphatase</fullName>
    </recommendedName>
</protein>
<dbReference type="GO" id="GO:0016791">
    <property type="term" value="F:phosphatase activity"/>
    <property type="evidence" value="ECO:0007669"/>
    <property type="project" value="TreeGrafter"/>
</dbReference>
<dbReference type="Proteomes" id="UP000199699">
    <property type="component" value="Unassembled WGS sequence"/>
</dbReference>
<dbReference type="InterPro" id="IPR023214">
    <property type="entry name" value="HAD_sf"/>
</dbReference>
<dbReference type="PRINTS" id="PR00119">
    <property type="entry name" value="CATATPASE"/>
</dbReference>
<dbReference type="NCBIfam" id="TIGR01484">
    <property type="entry name" value="HAD-SF-IIB"/>
    <property type="match status" value="1"/>
</dbReference>
<organism evidence="1 2">
    <name type="scientific">Micromonospora nigra</name>
    <dbReference type="NCBI Taxonomy" id="145857"/>
    <lineage>
        <taxon>Bacteria</taxon>
        <taxon>Bacillati</taxon>
        <taxon>Actinomycetota</taxon>
        <taxon>Actinomycetes</taxon>
        <taxon>Micromonosporales</taxon>
        <taxon>Micromonosporaceae</taxon>
        <taxon>Micromonospora</taxon>
    </lineage>
</organism>